<evidence type="ECO:0000313" key="4">
    <source>
        <dbReference type="Proteomes" id="UP000252797"/>
    </source>
</evidence>
<name>A0A367CE37_9ENTE</name>
<dbReference type="Pfam" id="PF14478">
    <property type="entry name" value="DUF4430"/>
    <property type="match status" value="1"/>
</dbReference>
<organism evidence="3 4">
    <name type="scientific">Enterococcus durans</name>
    <dbReference type="NCBI Taxonomy" id="53345"/>
    <lineage>
        <taxon>Bacteria</taxon>
        <taxon>Bacillati</taxon>
        <taxon>Bacillota</taxon>
        <taxon>Bacilli</taxon>
        <taxon>Lactobacillales</taxon>
        <taxon>Enterococcaceae</taxon>
        <taxon>Enterococcus</taxon>
    </lineage>
</organism>
<dbReference type="InterPro" id="IPR027954">
    <property type="entry name" value="Transcobalamin-like_C"/>
</dbReference>
<keyword evidence="1" id="KW-0732">Signal</keyword>
<protein>
    <recommendedName>
        <fullName evidence="2">Transcobalamin-like C-terminal domain-containing protein</fullName>
    </recommendedName>
</protein>
<dbReference type="AlphaFoldDB" id="A0A367CE37"/>
<gene>
    <name evidence="3" type="ORF">EA71_01394</name>
</gene>
<dbReference type="Gene3D" id="2.170.130.30">
    <property type="match status" value="1"/>
</dbReference>
<evidence type="ECO:0000256" key="1">
    <source>
        <dbReference type="SAM" id="SignalP"/>
    </source>
</evidence>
<dbReference type="Proteomes" id="UP000252797">
    <property type="component" value="Unassembled WGS sequence"/>
</dbReference>
<evidence type="ECO:0000259" key="2">
    <source>
        <dbReference type="Pfam" id="PF14478"/>
    </source>
</evidence>
<dbReference type="RefSeq" id="WP_113845606.1">
    <property type="nucleotide sequence ID" value="NZ_CP116579.1"/>
</dbReference>
<feature type="signal peptide" evidence="1">
    <location>
        <begin position="1"/>
        <end position="23"/>
    </location>
</feature>
<dbReference type="EMBL" id="LEPB01000004">
    <property type="protein sequence ID" value="RCA10642.1"/>
    <property type="molecule type" value="Genomic_DNA"/>
</dbReference>
<comment type="caution">
    <text evidence="3">The sequence shown here is derived from an EMBL/GenBank/DDBJ whole genome shotgun (WGS) entry which is preliminary data.</text>
</comment>
<dbReference type="STRING" id="53345.LIU_08305"/>
<proteinExistence type="predicted"/>
<sequence>MKKIYWFSLVGCILLLMSGCTTVGSSKEENQQSKTEQTQQKQQTTTIIIQEDGKQLSSKTVSFKTGDNLLTVLKENFAIEEEQGFITSIDGHKQDKQKQKYWTFTIDGKSATKGAKEIVLKKNQQIVFDLAKI</sequence>
<reference evidence="3 4" key="1">
    <citation type="submission" date="2015-06" db="EMBL/GenBank/DDBJ databases">
        <title>The Genome Sequence of Enterococcus durans 4EA1.</title>
        <authorList>
            <consortium name="The Broad Institute Genomics Platform"/>
            <consortium name="The Broad Institute Genome Sequencing Center for Infectious Disease"/>
            <person name="Earl A.M."/>
            <person name="Van Tyne D."/>
            <person name="Lebreton F."/>
            <person name="Saavedra J.T."/>
            <person name="Gilmore M.S."/>
            <person name="Manson Mcguire A."/>
            <person name="Clock S."/>
            <person name="Crupain M."/>
            <person name="Rangan U."/>
            <person name="Young S."/>
            <person name="Abouelleil A."/>
            <person name="Cao P."/>
            <person name="Chapman S.B."/>
            <person name="Griggs A."/>
            <person name="Priest M."/>
            <person name="Shea T."/>
            <person name="Wortman J."/>
            <person name="Nusbaum C."/>
            <person name="Birren B."/>
        </authorList>
    </citation>
    <scope>NUCLEOTIDE SEQUENCE [LARGE SCALE GENOMIC DNA]</scope>
    <source>
        <strain evidence="3 4">4EA1</strain>
    </source>
</reference>
<feature type="domain" description="Transcobalamin-like C-terminal" evidence="2">
    <location>
        <begin position="66"/>
        <end position="131"/>
    </location>
</feature>
<accession>A0A367CE37</accession>
<evidence type="ECO:0000313" key="3">
    <source>
        <dbReference type="EMBL" id="RCA10642.1"/>
    </source>
</evidence>
<dbReference type="PROSITE" id="PS51257">
    <property type="entry name" value="PROKAR_LIPOPROTEIN"/>
    <property type="match status" value="1"/>
</dbReference>
<feature type="chain" id="PRO_5038530845" description="Transcobalamin-like C-terminal domain-containing protein" evidence="1">
    <location>
        <begin position="24"/>
        <end position="133"/>
    </location>
</feature>